<reference evidence="2 3" key="1">
    <citation type="submission" date="2016-10" db="EMBL/GenBank/DDBJ databases">
        <authorList>
            <person name="de Groot N.N."/>
        </authorList>
    </citation>
    <scope>NUCLEOTIDE SEQUENCE [LARGE SCALE GENOMIC DNA]</scope>
    <source>
        <strain evidence="2 3">DSM 19033</strain>
    </source>
</reference>
<feature type="domain" description="Rad50/SbcC-type AAA" evidence="1">
    <location>
        <begin position="26"/>
        <end position="256"/>
    </location>
</feature>
<dbReference type="OrthoDB" id="747555at2"/>
<sequence>MITNNLFVNRLVVISLNGSIAYNEAFHKGVNIIRGDNSSGKSTISNFIFYILGGEFTDFVPEAKKCSEVFAETEMSGATITLRRQIELDENRKVKTRTSIYFFWGNYEESRNPPTDKHWQKFGYNSYPETKSFSNVIFDNLNIPTVKGDSNITIHQLLRLMYIDQESPTGSLFVYEQFDSQITRETTADLLLGVYDDDLYQNKKGLIDITKEIDELKSEIKATKGFFSNALLLNPSHIEVKIENTEKKISEIEQQIITLKAADRVRTIKADKFRYQQLSSEISKQRGVVTKLKDDYINVQHEILDNDFFIGSLNEKLKALKNSSVTREFLNNFQLEYCPECLSEIKPHVKADGQESCKLCKETIDSTYGLTQVKRMQQEINFQIIESNSIQKLLKDELEAMVPQIKKETGVLQDLQKQFDSEIEDVNTSRQEQIENLATEKGLAEGEIMQFRTMLENAQFYASLLERRDQLVRQRDQIDAFIKQIENQQNTLKFRVENQIKKEALYFLTNDFHRQDEFKNANDFHIDFSNNIAFLSSKYAKYSASSNFYLKISARFALFLASLSIPEMRYPRFILADNMEDKGIEEKRAQNFQKILIERLKDFDPTTYQVIYTTSYITDELNKSDLVVGKFHTIGNRTLQNL</sequence>
<keyword evidence="3" id="KW-1185">Reference proteome</keyword>
<dbReference type="InterPro" id="IPR038729">
    <property type="entry name" value="Rad50/SbcC_AAA"/>
</dbReference>
<dbReference type="AlphaFoldDB" id="A0A1H4HIX1"/>
<dbReference type="Gene3D" id="3.40.50.300">
    <property type="entry name" value="P-loop containing nucleotide triphosphate hydrolases"/>
    <property type="match status" value="1"/>
</dbReference>
<name>A0A1H4HIX1_9SPHI</name>
<dbReference type="STRING" id="425514.SAMN05443550_12020"/>
<accession>A0A1H4HIX1</accession>
<evidence type="ECO:0000313" key="3">
    <source>
        <dbReference type="Proteomes" id="UP000198850"/>
    </source>
</evidence>
<dbReference type="InterPro" id="IPR027417">
    <property type="entry name" value="P-loop_NTPase"/>
</dbReference>
<evidence type="ECO:0000313" key="2">
    <source>
        <dbReference type="EMBL" id="SEB21546.1"/>
    </source>
</evidence>
<evidence type="ECO:0000259" key="1">
    <source>
        <dbReference type="Pfam" id="PF13476"/>
    </source>
</evidence>
<dbReference type="GO" id="GO:0006302">
    <property type="term" value="P:double-strand break repair"/>
    <property type="evidence" value="ECO:0007669"/>
    <property type="project" value="InterPro"/>
</dbReference>
<proteinExistence type="predicted"/>
<gene>
    <name evidence="2" type="ORF">SAMN05443550_12020</name>
</gene>
<dbReference type="GO" id="GO:0016887">
    <property type="term" value="F:ATP hydrolysis activity"/>
    <property type="evidence" value="ECO:0007669"/>
    <property type="project" value="InterPro"/>
</dbReference>
<dbReference type="EMBL" id="FNRA01000020">
    <property type="protein sequence ID" value="SEB21546.1"/>
    <property type="molecule type" value="Genomic_DNA"/>
</dbReference>
<dbReference type="Proteomes" id="UP000198850">
    <property type="component" value="Unassembled WGS sequence"/>
</dbReference>
<protein>
    <submittedName>
        <fullName evidence="2">AAA domain-containing protein</fullName>
    </submittedName>
</protein>
<dbReference type="Pfam" id="PF13476">
    <property type="entry name" value="AAA_23"/>
    <property type="match status" value="1"/>
</dbReference>
<dbReference type="RefSeq" id="WP_090560075.1">
    <property type="nucleotide sequence ID" value="NZ_FNRA01000020.1"/>
</dbReference>
<organism evidence="2 3">
    <name type="scientific">Pedobacter hartonius</name>
    <dbReference type="NCBI Taxonomy" id="425514"/>
    <lineage>
        <taxon>Bacteria</taxon>
        <taxon>Pseudomonadati</taxon>
        <taxon>Bacteroidota</taxon>
        <taxon>Sphingobacteriia</taxon>
        <taxon>Sphingobacteriales</taxon>
        <taxon>Sphingobacteriaceae</taxon>
        <taxon>Pedobacter</taxon>
    </lineage>
</organism>